<proteinExistence type="predicted"/>
<dbReference type="Proteomes" id="UP000658390">
    <property type="component" value="Unassembled WGS sequence"/>
</dbReference>
<organism evidence="1 2">
    <name type="scientific">Pseudomonas psychrophila</name>
    <dbReference type="NCBI Taxonomy" id="122355"/>
    <lineage>
        <taxon>Bacteria</taxon>
        <taxon>Pseudomonadati</taxon>
        <taxon>Pseudomonadota</taxon>
        <taxon>Gammaproteobacteria</taxon>
        <taxon>Pseudomonadales</taxon>
        <taxon>Pseudomonadaceae</taxon>
        <taxon>Pseudomonas</taxon>
    </lineage>
</organism>
<evidence type="ECO:0000313" key="1">
    <source>
        <dbReference type="EMBL" id="MBJ2258294.1"/>
    </source>
</evidence>
<evidence type="ECO:0000313" key="2">
    <source>
        <dbReference type="Proteomes" id="UP000658390"/>
    </source>
</evidence>
<comment type="caution">
    <text evidence="1">The sequence shown here is derived from an EMBL/GenBank/DDBJ whole genome shotgun (WGS) entry which is preliminary data.</text>
</comment>
<gene>
    <name evidence="1" type="ORF">JFT45_17445</name>
</gene>
<dbReference type="AlphaFoldDB" id="A0A8I1FW48"/>
<dbReference type="RefSeq" id="WP_198822530.1">
    <property type="nucleotide sequence ID" value="NZ_JAEKCZ010000016.1"/>
</dbReference>
<dbReference type="InterPro" id="IPR029787">
    <property type="entry name" value="Nucleotide_cyclase"/>
</dbReference>
<name>A0A8I1FW48_9PSED</name>
<sequence length="312" mass="34561">MNQYQGAVFFIDMLGVGALTQNQVILGTNDLLAWEMPPSQPISANLFCGKLLTAFRSCLAAVSVSHRKVKVAQLSDCAYIWSEDVIAVLDAARAFMWKSVSAGLLSRGGISFGEIVEPDKINRTIGQFILGGAVTRAVGLEKSGKGCRVFIDDVIYEKSISLPNSPFSHGAVKVLKNPLDGAVIKEFCWYKTGGSSRNWQCEPHFAAREIITLVTLLQYSPRFSWNEATPQGRIQLACSIDSISEFTSDFVGNGNYIFKGEDYLLKLRDAQERCADLCKVTINNRLDDVERFFVEGKPKGAMERWLENVKHS</sequence>
<dbReference type="SUPFAM" id="SSF55073">
    <property type="entry name" value="Nucleotide cyclase"/>
    <property type="match status" value="1"/>
</dbReference>
<accession>A0A8I1FW48</accession>
<protein>
    <submittedName>
        <fullName evidence="1">Uncharacterized protein</fullName>
    </submittedName>
</protein>
<reference evidence="1" key="1">
    <citation type="submission" date="2020-12" db="EMBL/GenBank/DDBJ databases">
        <title>Antibiotic resistance and phylogeny of Pseudomonas spp. isolated over three decades from chicken meat in the Norwegian food chain.</title>
        <authorList>
            <person name="Moen B."/>
        </authorList>
    </citation>
    <scope>NUCLEOTIDE SEQUENCE</scope>
    <source>
        <strain evidence="1">MF6762</strain>
    </source>
</reference>
<dbReference type="EMBL" id="JAEKCZ010000016">
    <property type="protein sequence ID" value="MBJ2258294.1"/>
    <property type="molecule type" value="Genomic_DNA"/>
</dbReference>